<feature type="transmembrane region" description="Helical" evidence="1">
    <location>
        <begin position="6"/>
        <end position="23"/>
    </location>
</feature>
<keyword evidence="1" id="KW-1133">Transmembrane helix</keyword>
<accession>A0A1F6BHR8</accession>
<name>A0A1F6BHR8_9BACT</name>
<sequence>MKKFFIFLIVIFILAGAVIFYLLQPKTLGIRYTAADLQSIKGKIKISNEPLPTNSPIGQTLIVSGSHPVDASFTSEELTAIADNRHKDYAYFPFRNVQIRVNNDGSVEGGATVNYQDAVNYLVSLGVSAADIAKGAAKFKIPNANLPVYLKVSGTISDNQSQINVQQAKIANISIPQNYITDYSPALNNLIDSIIQDRQPSVNINKLEVSGSQVHFKGTSPDVEKTVRSNKY</sequence>
<keyword evidence="1" id="KW-0812">Transmembrane</keyword>
<dbReference type="Proteomes" id="UP000176228">
    <property type="component" value="Unassembled WGS sequence"/>
</dbReference>
<reference evidence="2 3" key="1">
    <citation type="journal article" date="2016" name="Nat. Commun.">
        <title>Thousands of microbial genomes shed light on interconnected biogeochemical processes in an aquifer system.</title>
        <authorList>
            <person name="Anantharaman K."/>
            <person name="Brown C.T."/>
            <person name="Hug L.A."/>
            <person name="Sharon I."/>
            <person name="Castelle C.J."/>
            <person name="Probst A.J."/>
            <person name="Thomas B.C."/>
            <person name="Singh A."/>
            <person name="Wilkins M.J."/>
            <person name="Karaoz U."/>
            <person name="Brodie E.L."/>
            <person name="Williams K.H."/>
            <person name="Hubbard S.S."/>
            <person name="Banfield J.F."/>
        </authorList>
    </citation>
    <scope>NUCLEOTIDE SEQUENCE [LARGE SCALE GENOMIC DNA]</scope>
</reference>
<dbReference type="EMBL" id="MFJU01000015">
    <property type="protein sequence ID" value="OGG36363.1"/>
    <property type="molecule type" value="Genomic_DNA"/>
</dbReference>
<protein>
    <submittedName>
        <fullName evidence="2">Uncharacterized protein</fullName>
    </submittedName>
</protein>
<comment type="caution">
    <text evidence="2">The sequence shown here is derived from an EMBL/GenBank/DDBJ whole genome shotgun (WGS) entry which is preliminary data.</text>
</comment>
<dbReference type="AlphaFoldDB" id="A0A1F6BHR8"/>
<evidence type="ECO:0000256" key="1">
    <source>
        <dbReference type="SAM" id="Phobius"/>
    </source>
</evidence>
<organism evidence="2 3">
    <name type="scientific">Candidatus Gottesmanbacteria bacterium RIFCSPLOWO2_01_FULL_42_22</name>
    <dbReference type="NCBI Taxonomy" id="1798391"/>
    <lineage>
        <taxon>Bacteria</taxon>
        <taxon>Candidatus Gottesmaniibacteriota</taxon>
    </lineage>
</organism>
<keyword evidence="1" id="KW-0472">Membrane</keyword>
<dbReference type="STRING" id="1798391.A2968_04930"/>
<evidence type="ECO:0000313" key="2">
    <source>
        <dbReference type="EMBL" id="OGG36363.1"/>
    </source>
</evidence>
<evidence type="ECO:0000313" key="3">
    <source>
        <dbReference type="Proteomes" id="UP000176228"/>
    </source>
</evidence>
<proteinExistence type="predicted"/>
<gene>
    <name evidence="2" type="ORF">A2968_04930</name>
</gene>